<dbReference type="InterPro" id="IPR000408">
    <property type="entry name" value="Reg_chr_condens"/>
</dbReference>
<reference evidence="4" key="1">
    <citation type="submission" date="2025-08" db="UniProtKB">
        <authorList>
            <consortium name="Ensembl"/>
        </authorList>
    </citation>
    <scope>IDENTIFICATION</scope>
</reference>
<feature type="repeat" description="RCC1" evidence="2">
    <location>
        <begin position="147"/>
        <end position="199"/>
    </location>
</feature>
<dbReference type="Proteomes" id="UP000694621">
    <property type="component" value="Unplaced"/>
</dbReference>
<proteinExistence type="predicted"/>
<keyword evidence="1" id="KW-0677">Repeat</keyword>
<evidence type="ECO:0000256" key="1">
    <source>
        <dbReference type="ARBA" id="ARBA00022737"/>
    </source>
</evidence>
<dbReference type="InterPro" id="IPR058923">
    <property type="entry name" value="RCC1-like_dom"/>
</dbReference>
<dbReference type="PANTHER" id="PTHR22872">
    <property type="entry name" value="BTK-BINDING PROTEIN-RELATED"/>
    <property type="match status" value="1"/>
</dbReference>
<protein>
    <recommendedName>
        <fullName evidence="3">RCC1-like domain-containing protein</fullName>
    </recommendedName>
</protein>
<sequence length="305" mass="32268">MLKAAERQTKACWRHVNRNLEIAPSTSVELLLSDQSVELSLSSFGMFCWGDASRGQLLLPAAEGHYLPKPTFISIITEPVVGVSCGENHSLIVAENGRVFSCGRNSKGQLGRAKSKDTKQPGIIEGLGGVAAVACGQEHSLALCDSGQVFSWGQNSYGQLGLGKSVPLQPVPAVIPALIGVPVIQISAGGEHTLALSCSGQVFCCGANSAGQLGLNRTDEKVCAVPALRRLPVAYISCGAAHTAVLTKDGEVYTFGDGAHGQLGHSSTSRELLPRKVEDIDGPAKQVTCGRKKCYLNCYLCYYFF</sequence>
<accession>A0A8B9JR19</accession>
<evidence type="ECO:0000313" key="5">
    <source>
        <dbReference type="Proteomes" id="UP000694621"/>
    </source>
</evidence>
<name>A0A8B9JR19_ASTMX</name>
<evidence type="ECO:0000313" key="4">
    <source>
        <dbReference type="Ensembl" id="ENSAMXP00005025341.1"/>
    </source>
</evidence>
<feature type="domain" description="RCC1-like" evidence="3">
    <location>
        <begin position="46"/>
        <end position="292"/>
    </location>
</feature>
<dbReference type="InterPro" id="IPR009091">
    <property type="entry name" value="RCC1/BLIP-II"/>
</dbReference>
<dbReference type="PROSITE" id="PS00626">
    <property type="entry name" value="RCC1_2"/>
    <property type="match status" value="2"/>
</dbReference>
<dbReference type="Ensembl" id="ENSAMXT00005027934.1">
    <property type="protein sequence ID" value="ENSAMXP00005025341.1"/>
    <property type="gene ID" value="ENSAMXG00005012841.1"/>
</dbReference>
<feature type="repeat" description="RCC1" evidence="2">
    <location>
        <begin position="200"/>
        <end position="249"/>
    </location>
</feature>
<feature type="repeat" description="RCC1" evidence="2">
    <location>
        <begin position="97"/>
        <end position="146"/>
    </location>
</feature>
<dbReference type="SUPFAM" id="SSF50985">
    <property type="entry name" value="RCC1/BLIP-II"/>
    <property type="match status" value="1"/>
</dbReference>
<dbReference type="AlphaFoldDB" id="A0A8B9JR19"/>
<dbReference type="Gene3D" id="2.130.10.30">
    <property type="entry name" value="Regulator of chromosome condensation 1/beta-lactamase-inhibitor protein II"/>
    <property type="match status" value="2"/>
</dbReference>
<dbReference type="PROSITE" id="PS50012">
    <property type="entry name" value="RCC1_3"/>
    <property type="match status" value="5"/>
</dbReference>
<feature type="repeat" description="RCC1" evidence="2">
    <location>
        <begin position="250"/>
        <end position="290"/>
    </location>
</feature>
<evidence type="ECO:0000256" key="2">
    <source>
        <dbReference type="PROSITE-ProRule" id="PRU00235"/>
    </source>
</evidence>
<dbReference type="Pfam" id="PF25390">
    <property type="entry name" value="WD40_RLD"/>
    <property type="match status" value="1"/>
</dbReference>
<evidence type="ECO:0000259" key="3">
    <source>
        <dbReference type="Pfam" id="PF25390"/>
    </source>
</evidence>
<dbReference type="PRINTS" id="PR00633">
    <property type="entry name" value="RCCNDNSATION"/>
</dbReference>
<organism evidence="4 5">
    <name type="scientific">Astyanax mexicanus</name>
    <name type="common">Blind cave fish</name>
    <name type="synonym">Astyanax fasciatus mexicanus</name>
    <dbReference type="NCBI Taxonomy" id="7994"/>
    <lineage>
        <taxon>Eukaryota</taxon>
        <taxon>Metazoa</taxon>
        <taxon>Chordata</taxon>
        <taxon>Craniata</taxon>
        <taxon>Vertebrata</taxon>
        <taxon>Euteleostomi</taxon>
        <taxon>Actinopterygii</taxon>
        <taxon>Neopterygii</taxon>
        <taxon>Teleostei</taxon>
        <taxon>Ostariophysi</taxon>
        <taxon>Characiformes</taxon>
        <taxon>Characoidei</taxon>
        <taxon>Acestrorhamphidae</taxon>
        <taxon>Acestrorhamphinae</taxon>
        <taxon>Astyanax</taxon>
    </lineage>
</organism>
<feature type="repeat" description="RCC1" evidence="2">
    <location>
        <begin position="44"/>
        <end position="96"/>
    </location>
</feature>
<dbReference type="InterPro" id="IPR051625">
    <property type="entry name" value="Signaling_Regulatory_Domain"/>
</dbReference>